<dbReference type="GO" id="GO:0003824">
    <property type="term" value="F:catalytic activity"/>
    <property type="evidence" value="ECO:0007669"/>
    <property type="project" value="InterPro"/>
</dbReference>
<feature type="domain" description="Amidase" evidence="3">
    <location>
        <begin position="32"/>
        <end position="448"/>
    </location>
</feature>
<comment type="caution">
    <text evidence="4">The sequence shown here is derived from an EMBL/GenBank/DDBJ whole genome shotgun (WGS) entry which is preliminary data.</text>
</comment>
<dbReference type="RefSeq" id="WP_127729120.1">
    <property type="nucleotide sequence ID" value="NZ_SACP01000010.1"/>
</dbReference>
<dbReference type="InterPro" id="IPR036928">
    <property type="entry name" value="AS_sf"/>
</dbReference>
<dbReference type="InterPro" id="IPR020556">
    <property type="entry name" value="Amidase_CS"/>
</dbReference>
<evidence type="ECO:0000256" key="1">
    <source>
        <dbReference type="ARBA" id="ARBA00003871"/>
    </source>
</evidence>
<accession>A0A3S2V9Z6</accession>
<dbReference type="PROSITE" id="PS00571">
    <property type="entry name" value="AMIDASES"/>
    <property type="match status" value="1"/>
</dbReference>
<reference evidence="4 5" key="1">
    <citation type="submission" date="2019-01" db="EMBL/GenBank/DDBJ databases">
        <authorList>
            <person name="Chen W.-M."/>
        </authorList>
    </citation>
    <scope>NUCLEOTIDE SEQUENCE [LARGE SCALE GENOMIC DNA]</scope>
    <source>
        <strain evidence="4 5">TER-1</strain>
    </source>
</reference>
<sequence>MTDALPAATDPALLPAHALARAIAARRLSPVDAVEALLARIAALEPRLNAFVEVYGEDARLAAEGADRAIRSGHAVGPLHGVPVALKDLIDLEGRVTTGGSAALRGRPATATASIARRMIAQGMIVLGKTHTVEFAFGGWGTNRHMGTPLNPWDPAQPRTPGGSSSGSGVAVAAGLTPWAIGTDTGGSVRLPASFCGITGLKTTIGRVSTAGILPLSTTLDTPGPMARCVEDCALLYAVIQGPDPLDPNTRGVVPADPMPHLDRGVRGLRLARMPRAEREGVAAEALAAYDRSLEVLARLGAEIVDVSLPFRFVDFVRSSAILQAEAYLFDGHLAEDRTAQLDPDVRARILAGAGVSAQDYLRTRRMQQDMKRGLDKALADIDALLTPTTETAALPLAGLDQDVVPSRFTRFVNLLEMCALALPNGFTAGGLPLSLQICCRGYDEATALRIGQAYQQATDWHQRRPPL</sequence>
<dbReference type="AlphaFoldDB" id="A0A3S2V9Z6"/>
<dbReference type="PANTHER" id="PTHR11895:SF176">
    <property type="entry name" value="AMIDASE AMID-RELATED"/>
    <property type="match status" value="1"/>
</dbReference>
<proteinExistence type="predicted"/>
<dbReference type="Proteomes" id="UP000286997">
    <property type="component" value="Unassembled WGS sequence"/>
</dbReference>
<dbReference type="EMBL" id="SACP01000010">
    <property type="protein sequence ID" value="RVU18046.1"/>
    <property type="molecule type" value="Genomic_DNA"/>
</dbReference>
<evidence type="ECO:0000256" key="2">
    <source>
        <dbReference type="ARBA" id="ARBA00021874"/>
    </source>
</evidence>
<dbReference type="Pfam" id="PF01425">
    <property type="entry name" value="Amidase"/>
    <property type="match status" value="1"/>
</dbReference>
<evidence type="ECO:0000313" key="5">
    <source>
        <dbReference type="Proteomes" id="UP000286997"/>
    </source>
</evidence>
<comment type="function">
    <text evidence="1">Hydrolyzes indole-3-acetamide (IAM) into indole-3-acetic acid (IAA).</text>
</comment>
<name>A0A3S2V9Z6_9HYPH</name>
<organism evidence="4 5">
    <name type="scientific">Methylobacterium oryzihabitans</name>
    <dbReference type="NCBI Taxonomy" id="2499852"/>
    <lineage>
        <taxon>Bacteria</taxon>
        <taxon>Pseudomonadati</taxon>
        <taxon>Pseudomonadota</taxon>
        <taxon>Alphaproteobacteria</taxon>
        <taxon>Hyphomicrobiales</taxon>
        <taxon>Methylobacteriaceae</taxon>
        <taxon>Methylobacterium</taxon>
    </lineage>
</organism>
<dbReference type="SUPFAM" id="SSF75304">
    <property type="entry name" value="Amidase signature (AS) enzymes"/>
    <property type="match status" value="1"/>
</dbReference>
<dbReference type="Gene3D" id="3.90.1300.10">
    <property type="entry name" value="Amidase signature (AS) domain"/>
    <property type="match status" value="1"/>
</dbReference>
<dbReference type="InterPro" id="IPR023631">
    <property type="entry name" value="Amidase_dom"/>
</dbReference>
<dbReference type="OrthoDB" id="9811471at2"/>
<dbReference type="InterPro" id="IPR000120">
    <property type="entry name" value="Amidase"/>
</dbReference>
<keyword evidence="5" id="KW-1185">Reference proteome</keyword>
<protein>
    <recommendedName>
        <fullName evidence="2">Indoleacetamide hydrolase</fullName>
    </recommendedName>
</protein>
<gene>
    <name evidence="4" type="ORF">EOE48_11660</name>
</gene>
<evidence type="ECO:0000259" key="3">
    <source>
        <dbReference type="Pfam" id="PF01425"/>
    </source>
</evidence>
<evidence type="ECO:0000313" key="4">
    <source>
        <dbReference type="EMBL" id="RVU18046.1"/>
    </source>
</evidence>
<dbReference type="PANTHER" id="PTHR11895">
    <property type="entry name" value="TRANSAMIDASE"/>
    <property type="match status" value="1"/>
</dbReference>